<evidence type="ECO:0000313" key="2">
    <source>
        <dbReference type="EMBL" id="MEI4279611.1"/>
    </source>
</evidence>
<keyword evidence="3" id="KW-1185">Reference proteome</keyword>
<name>A0ABU8E7J7_9ACTN</name>
<gene>
    <name evidence="2" type="ORF">UXQ13_14155</name>
</gene>
<dbReference type="InterPro" id="IPR052163">
    <property type="entry name" value="DGC-Regulatory_Protein"/>
</dbReference>
<dbReference type="EC" id="2.7.7.65" evidence="2"/>
<dbReference type="SMART" id="SM00267">
    <property type="entry name" value="GGDEF"/>
    <property type="match status" value="1"/>
</dbReference>
<dbReference type="Gene3D" id="3.30.70.270">
    <property type="match status" value="1"/>
</dbReference>
<dbReference type="PANTHER" id="PTHR46663">
    <property type="entry name" value="DIGUANYLATE CYCLASE DGCT-RELATED"/>
    <property type="match status" value="1"/>
</dbReference>
<feature type="domain" description="GGDEF" evidence="1">
    <location>
        <begin position="105"/>
        <end position="238"/>
    </location>
</feature>
<dbReference type="InterPro" id="IPR000160">
    <property type="entry name" value="GGDEF_dom"/>
</dbReference>
<dbReference type="InterPro" id="IPR043128">
    <property type="entry name" value="Rev_trsase/Diguanyl_cyclase"/>
</dbReference>
<reference evidence="2 3" key="1">
    <citation type="submission" date="2024-03" db="EMBL/GenBank/DDBJ databases">
        <title>Draft genome sequence of Klenkia terrae.</title>
        <authorList>
            <person name="Duangmal K."/>
            <person name="Chantavorakit T."/>
        </authorList>
    </citation>
    <scope>NUCLEOTIDE SEQUENCE [LARGE SCALE GENOMIC DNA]</scope>
    <source>
        <strain evidence="2 3">JCM 17786</strain>
    </source>
</reference>
<dbReference type="InterPro" id="IPR029787">
    <property type="entry name" value="Nucleotide_cyclase"/>
</dbReference>
<dbReference type="Pfam" id="PF00990">
    <property type="entry name" value="GGDEF"/>
    <property type="match status" value="1"/>
</dbReference>
<dbReference type="NCBIfam" id="TIGR00254">
    <property type="entry name" value="GGDEF"/>
    <property type="match status" value="1"/>
</dbReference>
<organism evidence="2 3">
    <name type="scientific">Klenkia terrae</name>
    <dbReference type="NCBI Taxonomy" id="1052259"/>
    <lineage>
        <taxon>Bacteria</taxon>
        <taxon>Bacillati</taxon>
        <taxon>Actinomycetota</taxon>
        <taxon>Actinomycetes</taxon>
        <taxon>Geodermatophilales</taxon>
        <taxon>Geodermatophilaceae</taxon>
        <taxon>Klenkia</taxon>
    </lineage>
</organism>
<sequence length="246" mass="26292">MSGDRPPPDLHRLLTRQLRRLGIDGTPDDGQWADLLAVVSRAYAEADEDRYTLERSIEVSSTEMRDLHDQLRRRAEEDPLTGLPNRVALVHHLGQSLARARAGGPGVAALFIDLDGFKAVNDRLGHAAGDDLLVVVAARLAHCLRPDDVLARLGGDEFVVVCSDGGDRGPVLALARRLRESVSRPVQLACGPAQVGASLGVALTRTGRESAEELLQRADAAMYSSKQHGKGRVTLAEGAVPAVVPA</sequence>
<dbReference type="RefSeq" id="WP_225233113.1">
    <property type="nucleotide sequence ID" value="NZ_JBAPLV010000015.1"/>
</dbReference>
<proteinExistence type="predicted"/>
<dbReference type="PROSITE" id="PS50887">
    <property type="entry name" value="GGDEF"/>
    <property type="match status" value="1"/>
</dbReference>
<accession>A0ABU8E7J7</accession>
<comment type="caution">
    <text evidence="2">The sequence shown here is derived from an EMBL/GenBank/DDBJ whole genome shotgun (WGS) entry which is preliminary data.</text>
</comment>
<dbReference type="EMBL" id="JBAPLV010000015">
    <property type="protein sequence ID" value="MEI4279611.1"/>
    <property type="molecule type" value="Genomic_DNA"/>
</dbReference>
<keyword evidence="2" id="KW-0808">Transferase</keyword>
<protein>
    <submittedName>
        <fullName evidence="2">GGDEF domain-containing protein</fullName>
        <ecNumber evidence="2">2.7.7.65</ecNumber>
    </submittedName>
</protein>
<dbReference type="GO" id="GO:0052621">
    <property type="term" value="F:diguanylate cyclase activity"/>
    <property type="evidence" value="ECO:0007669"/>
    <property type="project" value="UniProtKB-EC"/>
</dbReference>
<dbReference type="SUPFAM" id="SSF55073">
    <property type="entry name" value="Nucleotide cyclase"/>
    <property type="match status" value="1"/>
</dbReference>
<evidence type="ECO:0000259" key="1">
    <source>
        <dbReference type="PROSITE" id="PS50887"/>
    </source>
</evidence>
<dbReference type="CDD" id="cd01949">
    <property type="entry name" value="GGDEF"/>
    <property type="match status" value="1"/>
</dbReference>
<dbReference type="Proteomes" id="UP001373496">
    <property type="component" value="Unassembled WGS sequence"/>
</dbReference>
<evidence type="ECO:0000313" key="3">
    <source>
        <dbReference type="Proteomes" id="UP001373496"/>
    </source>
</evidence>
<dbReference type="PANTHER" id="PTHR46663:SF4">
    <property type="entry name" value="DIGUANYLATE CYCLASE DGCT-RELATED"/>
    <property type="match status" value="1"/>
</dbReference>
<keyword evidence="2" id="KW-0548">Nucleotidyltransferase</keyword>